<evidence type="ECO:0000313" key="2">
    <source>
        <dbReference type="Proteomes" id="UP001187471"/>
    </source>
</evidence>
<dbReference type="EMBL" id="JAVXUO010001298">
    <property type="protein sequence ID" value="KAK2983854.1"/>
    <property type="molecule type" value="Genomic_DNA"/>
</dbReference>
<gene>
    <name evidence="1" type="ORF">RJ640_008530</name>
</gene>
<reference evidence="1" key="1">
    <citation type="submission" date="2022-12" db="EMBL/GenBank/DDBJ databases">
        <title>Draft genome assemblies for two species of Escallonia (Escalloniales).</title>
        <authorList>
            <person name="Chanderbali A."/>
            <person name="Dervinis C."/>
            <person name="Anghel I."/>
            <person name="Soltis D."/>
            <person name="Soltis P."/>
            <person name="Zapata F."/>
        </authorList>
    </citation>
    <scope>NUCLEOTIDE SEQUENCE</scope>
    <source>
        <strain evidence="1">UCBG92.1500</strain>
        <tissue evidence="1">Leaf</tissue>
    </source>
</reference>
<keyword evidence="2" id="KW-1185">Reference proteome</keyword>
<dbReference type="AlphaFoldDB" id="A0AA88R6Y4"/>
<protein>
    <submittedName>
        <fullName evidence="1">Uncharacterized protein</fullName>
    </submittedName>
</protein>
<evidence type="ECO:0000313" key="1">
    <source>
        <dbReference type="EMBL" id="KAK2983854.1"/>
    </source>
</evidence>
<dbReference type="Proteomes" id="UP001187471">
    <property type="component" value="Unassembled WGS sequence"/>
</dbReference>
<proteinExistence type="predicted"/>
<organism evidence="1 2">
    <name type="scientific">Escallonia rubra</name>
    <dbReference type="NCBI Taxonomy" id="112253"/>
    <lineage>
        <taxon>Eukaryota</taxon>
        <taxon>Viridiplantae</taxon>
        <taxon>Streptophyta</taxon>
        <taxon>Embryophyta</taxon>
        <taxon>Tracheophyta</taxon>
        <taxon>Spermatophyta</taxon>
        <taxon>Magnoliopsida</taxon>
        <taxon>eudicotyledons</taxon>
        <taxon>Gunneridae</taxon>
        <taxon>Pentapetalae</taxon>
        <taxon>asterids</taxon>
        <taxon>campanulids</taxon>
        <taxon>Escalloniales</taxon>
        <taxon>Escalloniaceae</taxon>
        <taxon>Escallonia</taxon>
    </lineage>
</organism>
<sequence>MVENSIKWEERLDKAGNIHGLEDISHGELVSGSMIKLGSSIVAIYEESGGVIIVAAPYSHRFSPAEVTLVHVEARRTACRIISEQDALLQ</sequence>
<accession>A0AA88R6Y4</accession>
<name>A0AA88R6Y4_9ASTE</name>
<comment type="caution">
    <text evidence="1">The sequence shown here is derived from an EMBL/GenBank/DDBJ whole genome shotgun (WGS) entry which is preliminary data.</text>
</comment>